<dbReference type="InterPro" id="IPR050266">
    <property type="entry name" value="AB_hydrolase_sf"/>
</dbReference>
<dbReference type="RefSeq" id="WP_191697548.1">
    <property type="nucleotide sequence ID" value="NZ_JACSQO010000008.1"/>
</dbReference>
<dbReference type="InterPro" id="IPR029058">
    <property type="entry name" value="AB_hydrolase_fold"/>
</dbReference>
<dbReference type="Pfam" id="PF00561">
    <property type="entry name" value="Abhydrolase_1"/>
    <property type="match status" value="1"/>
</dbReference>
<dbReference type="GO" id="GO:0016787">
    <property type="term" value="F:hydrolase activity"/>
    <property type="evidence" value="ECO:0007669"/>
    <property type="project" value="UniProtKB-KW"/>
</dbReference>
<dbReference type="PRINTS" id="PR00412">
    <property type="entry name" value="EPOXHYDRLASE"/>
</dbReference>
<feature type="domain" description="AB hydrolase-1" evidence="1">
    <location>
        <begin position="33"/>
        <end position="262"/>
    </location>
</feature>
<keyword evidence="2" id="KW-0378">Hydrolase</keyword>
<organism evidence="2 3">
    <name type="scientific">Psychrobacillus faecigallinarum</name>
    <dbReference type="NCBI Taxonomy" id="2762235"/>
    <lineage>
        <taxon>Bacteria</taxon>
        <taxon>Bacillati</taxon>
        <taxon>Bacillota</taxon>
        <taxon>Bacilli</taxon>
        <taxon>Bacillales</taxon>
        <taxon>Bacillaceae</taxon>
        <taxon>Psychrobacillus</taxon>
    </lineage>
</organism>
<dbReference type="PANTHER" id="PTHR43798">
    <property type="entry name" value="MONOACYLGLYCEROL LIPASE"/>
    <property type="match status" value="1"/>
</dbReference>
<dbReference type="Gene3D" id="3.40.50.1820">
    <property type="entry name" value="alpha/beta hydrolase"/>
    <property type="match status" value="1"/>
</dbReference>
<name>A0ABR8RCB3_9BACI</name>
<dbReference type="PANTHER" id="PTHR43798:SF33">
    <property type="entry name" value="HYDROLASE, PUTATIVE (AFU_ORTHOLOGUE AFUA_2G14860)-RELATED"/>
    <property type="match status" value="1"/>
</dbReference>
<comment type="caution">
    <text evidence="2">The sequence shown here is derived from an EMBL/GenBank/DDBJ whole genome shotgun (WGS) entry which is preliminary data.</text>
</comment>
<evidence type="ECO:0000313" key="3">
    <source>
        <dbReference type="Proteomes" id="UP000640786"/>
    </source>
</evidence>
<evidence type="ECO:0000313" key="2">
    <source>
        <dbReference type="EMBL" id="MBD7945413.1"/>
    </source>
</evidence>
<dbReference type="SUPFAM" id="SSF53474">
    <property type="entry name" value="alpha/beta-Hydrolases"/>
    <property type="match status" value="1"/>
</dbReference>
<protein>
    <submittedName>
        <fullName evidence="2">Alpha/beta hydrolase</fullName>
    </submittedName>
</protein>
<dbReference type="InterPro" id="IPR000073">
    <property type="entry name" value="AB_hydrolase_1"/>
</dbReference>
<reference evidence="2 3" key="1">
    <citation type="submission" date="2020-08" db="EMBL/GenBank/DDBJ databases">
        <title>A Genomic Blueprint of the Chicken Gut Microbiome.</title>
        <authorList>
            <person name="Gilroy R."/>
            <person name="Ravi A."/>
            <person name="Getino M."/>
            <person name="Pursley I."/>
            <person name="Horton D.L."/>
            <person name="Alikhan N.-F."/>
            <person name="Baker D."/>
            <person name="Gharbi K."/>
            <person name="Hall N."/>
            <person name="Watson M."/>
            <person name="Adriaenssens E.M."/>
            <person name="Foster-Nyarko E."/>
            <person name="Jarju S."/>
            <person name="Secka A."/>
            <person name="Antonio M."/>
            <person name="Oren A."/>
            <person name="Chaudhuri R."/>
            <person name="La Ragione R.M."/>
            <person name="Hildebrand F."/>
            <person name="Pallen M.J."/>
        </authorList>
    </citation>
    <scope>NUCLEOTIDE SEQUENCE [LARGE SCALE GENOMIC DNA]</scope>
    <source>
        <strain evidence="2 3">Sa2BUA9</strain>
    </source>
</reference>
<evidence type="ECO:0000259" key="1">
    <source>
        <dbReference type="Pfam" id="PF00561"/>
    </source>
</evidence>
<dbReference type="PRINTS" id="PR00111">
    <property type="entry name" value="ABHYDROLASE"/>
</dbReference>
<dbReference type="InterPro" id="IPR000639">
    <property type="entry name" value="Epox_hydrolase-like"/>
</dbReference>
<dbReference type="EMBL" id="JACSQO010000008">
    <property type="protein sequence ID" value="MBD7945413.1"/>
    <property type="molecule type" value="Genomic_DNA"/>
</dbReference>
<gene>
    <name evidence="2" type="ORF">H9650_14900</name>
</gene>
<proteinExistence type="predicted"/>
<dbReference type="Proteomes" id="UP000640786">
    <property type="component" value="Unassembled WGS sequence"/>
</dbReference>
<keyword evidence="3" id="KW-1185">Reference proteome</keyword>
<sequence length="281" mass="31671">MNQKNKMTPPGKIVKTENSSVHIIKSGEGPVTVILEAGLGSLSIDWCQIQPEISKRAKVLSYDRGSYGWSQSTKKYRTALDHVEELKEILVKVDLAPPYLLVGHSYGGLIMRLFASMHPEQVKGLILVDSVHENQYMPGNQNKGFKHKVTFGYVISLTGFPRLLKQKVGRKFLTGEYQRYLNYTGYTLGAYQTIYQEYKDSPISAQQLKDSAAIHKDIPVVVISSNNSTKQWKEQQLLLAKLTSKTEHIQTDKGHSIHLEDPTVVTDTIFKLLEREATSHV</sequence>
<accession>A0ABR8RCB3</accession>